<protein>
    <submittedName>
        <fullName evidence="1">Uncharacterized protein</fullName>
    </submittedName>
</protein>
<dbReference type="KEGG" id="hat:RC74_07100"/>
<accession>A0A126UYE9</accession>
<dbReference type="OrthoDB" id="7426224at2"/>
<evidence type="ECO:0000313" key="1">
    <source>
        <dbReference type="EMBL" id="AML51070.1"/>
    </source>
</evidence>
<evidence type="ECO:0000313" key="2">
    <source>
        <dbReference type="Proteomes" id="UP000070371"/>
    </source>
</evidence>
<name>A0A126UYE9_9RHOB</name>
<reference evidence="1 2" key="1">
    <citation type="submission" date="2016-02" db="EMBL/GenBank/DDBJ databases">
        <title>Complete genome sequence of Halocynthiibacter arcticus PAMC 20958t from arctic marine sediment.</title>
        <authorList>
            <person name="Lee Y.M."/>
            <person name="Baek K."/>
            <person name="Lee H.K."/>
            <person name="Shin S.C."/>
        </authorList>
    </citation>
    <scope>NUCLEOTIDE SEQUENCE [LARGE SCALE GENOMIC DNA]</scope>
    <source>
        <strain evidence="1">PAMC 20958</strain>
    </source>
</reference>
<dbReference type="RefSeq" id="WP_039002287.1">
    <property type="nucleotide sequence ID" value="NZ_CP014327.1"/>
</dbReference>
<dbReference type="EMBL" id="CP014327">
    <property type="protein sequence ID" value="AML51070.1"/>
    <property type="molecule type" value="Genomic_DNA"/>
</dbReference>
<proteinExistence type="predicted"/>
<dbReference type="AlphaFoldDB" id="A0A126UYE9"/>
<dbReference type="Proteomes" id="UP000070371">
    <property type="component" value="Chromosome"/>
</dbReference>
<gene>
    <name evidence="1" type="ORF">RC74_07100</name>
</gene>
<keyword evidence="2" id="KW-1185">Reference proteome</keyword>
<organism evidence="1 2">
    <name type="scientific">Falsihalocynthiibacter arcticus</name>
    <dbReference type="NCBI Taxonomy" id="1579316"/>
    <lineage>
        <taxon>Bacteria</taxon>
        <taxon>Pseudomonadati</taxon>
        <taxon>Pseudomonadota</taxon>
        <taxon>Alphaproteobacteria</taxon>
        <taxon>Rhodobacterales</taxon>
        <taxon>Roseobacteraceae</taxon>
        <taxon>Falsihalocynthiibacter</taxon>
    </lineage>
</organism>
<sequence length="170" mass="18625">MRTRVSIFPVFAFCIVATDVSADCAQGMIPFSSCEIVGRSTSLNICHDDFTVSYRYGTRGKVPELYLSEPIATVDYRPWDGDALIGSITFRNGAYAYEVVSGFNSEFSDEGLSHFGWVTVSYNGEELSKLECVQTSVESVYGSDVYDLKVAAGLRWDGEETGWVAVSGSN</sequence>